<accession>A0A3F3H7J2</accession>
<dbReference type="STRING" id="220714.SAMN05660469_0635"/>
<keyword evidence="1" id="KW-0472">Membrane</keyword>
<feature type="transmembrane region" description="Helical" evidence="1">
    <location>
        <begin position="161"/>
        <end position="192"/>
    </location>
</feature>
<feature type="transmembrane region" description="Helical" evidence="1">
    <location>
        <begin position="63"/>
        <end position="88"/>
    </location>
</feature>
<dbReference type="GO" id="GO:0022857">
    <property type="term" value="F:transmembrane transporter activity"/>
    <property type="evidence" value="ECO:0007669"/>
    <property type="project" value="InterPro"/>
</dbReference>
<dbReference type="InterPro" id="IPR024529">
    <property type="entry name" value="ECF_trnsprt_substrate-spec"/>
</dbReference>
<proteinExistence type="predicted"/>
<dbReference type="OrthoDB" id="9813540at2"/>
<gene>
    <name evidence="2" type="primary">panP</name>
    <name evidence="2" type="ORF">FPFC_021480</name>
</gene>
<keyword evidence="1" id="KW-1133">Transmembrane helix</keyword>
<dbReference type="Gene3D" id="1.10.1760.20">
    <property type="match status" value="1"/>
</dbReference>
<keyword evidence="1" id="KW-0812">Transmembrane</keyword>
<dbReference type="EMBL" id="DF968064">
    <property type="protein sequence ID" value="GAP02699.1"/>
    <property type="molecule type" value="Genomic_DNA"/>
</dbReference>
<dbReference type="RefSeq" id="WP_059377252.1">
    <property type="nucleotide sequence ID" value="NZ_DF968064.1"/>
</dbReference>
<evidence type="ECO:0000313" key="3">
    <source>
        <dbReference type="Proteomes" id="UP000061227"/>
    </source>
</evidence>
<protein>
    <submittedName>
        <fullName evidence="2">Substrate-specific component PanP of predicted pantothenate ECF transporter</fullName>
    </submittedName>
</protein>
<feature type="transmembrane region" description="Helical" evidence="1">
    <location>
        <begin position="94"/>
        <end position="113"/>
    </location>
</feature>
<name>A0A3F3H7J2_9LACO</name>
<reference evidence="2 3" key="1">
    <citation type="journal article" date="2015" name="BMC Genomics">
        <title>Comparative genomics of Fructobacillus spp. and Leuconostoc spp. reveals niche-specific evolution of Fructobacillus spp.</title>
        <authorList>
            <person name="Endo A."/>
            <person name="Tanizawa Y."/>
            <person name="Tanaka N."/>
            <person name="Maeno S."/>
            <person name="Kumar H."/>
            <person name="Shiwa Y."/>
            <person name="Okada S."/>
            <person name="Yoshikawa H."/>
            <person name="Dicks L."/>
            <person name="Nakagawa J."/>
            <person name="Arita M."/>
        </authorList>
    </citation>
    <scope>NUCLEOTIDE SEQUENCE [LARGE SCALE GENOMIC DNA]</scope>
    <source>
        <strain evidence="2 3">DSM 15468</strain>
    </source>
</reference>
<keyword evidence="3" id="KW-1185">Reference proteome</keyword>
<evidence type="ECO:0000313" key="2">
    <source>
        <dbReference type="EMBL" id="GAP02699.1"/>
    </source>
</evidence>
<evidence type="ECO:0000256" key="1">
    <source>
        <dbReference type="SAM" id="Phobius"/>
    </source>
</evidence>
<feature type="transmembrane region" description="Helical" evidence="1">
    <location>
        <begin position="36"/>
        <end position="56"/>
    </location>
</feature>
<organism evidence="2 3">
    <name type="scientific">Fructobacillus pseudoficulneus</name>
    <dbReference type="NCBI Taxonomy" id="220714"/>
    <lineage>
        <taxon>Bacteria</taxon>
        <taxon>Bacillati</taxon>
        <taxon>Bacillota</taxon>
        <taxon>Bacilli</taxon>
        <taxon>Lactobacillales</taxon>
        <taxon>Lactobacillaceae</taxon>
        <taxon>Fructobacillus</taxon>
    </lineage>
</organism>
<dbReference type="AlphaFoldDB" id="A0A3F3H7J2"/>
<feature type="transmembrane region" description="Helical" evidence="1">
    <location>
        <begin position="120"/>
        <end position="149"/>
    </location>
</feature>
<dbReference type="Pfam" id="PF12822">
    <property type="entry name" value="ECF_trnsprt"/>
    <property type="match status" value="1"/>
</dbReference>
<sequence>MSSQKTQRFVATTLFVAIVLLQSVVPFLGSLPLGAFFLGASVTIVPMTAALAGILLGPRSGMVVGLFWGMTSWVRALTHPGTIGALIFSNPLTALVPRLLVGLIIGFLASRWLTKERLSLVRFFITGALAAFLNTAFVILSTTLVFKVFAVSGMGIPKAHLFTWLVGILGFNSGFEMIANGLLVMIIGRVLLAKLPNLRA</sequence>
<dbReference type="Proteomes" id="UP000061227">
    <property type="component" value="Unassembled WGS sequence"/>
</dbReference>